<protein>
    <recommendedName>
        <fullName evidence="1">UPF0398 protein ACFPQ3_09520</fullName>
    </recommendedName>
</protein>
<dbReference type="SUPFAM" id="SSF102405">
    <property type="entry name" value="MCP/YpsA-like"/>
    <property type="match status" value="1"/>
</dbReference>
<comment type="similarity">
    <text evidence="1">Belongs to the UPF0398 family.</text>
</comment>
<comment type="caution">
    <text evidence="2">The sequence shown here is derived from an EMBL/GenBank/DDBJ whole genome shotgun (WGS) entry which is preliminary data.</text>
</comment>
<dbReference type="Gene3D" id="3.40.50.450">
    <property type="match status" value="1"/>
</dbReference>
<dbReference type="PANTHER" id="PTHR38440">
    <property type="entry name" value="UPF0398 PROTEIN YPSA"/>
    <property type="match status" value="1"/>
</dbReference>
<name>A0ABW0UDY1_9STRE</name>
<sequence>MTAFLITGYKNTELGIFQDKDERVEVIKKIIRRDLIRLAENGVDWLIFTGNLGFEYWVLEVANELKHDYGFSLATIFTFENHGENWNENNQEKLALFKAVDYVKYAFVRYDNPGQFRQYNQFLLDNTQGAYLFYDSEHETSLKYLYHLMTEREQYELKRLTIEELNDFATDLCD</sequence>
<evidence type="ECO:0000256" key="1">
    <source>
        <dbReference type="HAMAP-Rule" id="MF_01575"/>
    </source>
</evidence>
<organism evidence="2 3">
    <name type="scientific">Streptococcus caledonicus</name>
    <dbReference type="NCBI Taxonomy" id="2614158"/>
    <lineage>
        <taxon>Bacteria</taxon>
        <taxon>Bacillati</taxon>
        <taxon>Bacillota</taxon>
        <taxon>Bacilli</taxon>
        <taxon>Lactobacillales</taxon>
        <taxon>Streptococcaceae</taxon>
        <taxon>Streptococcus</taxon>
    </lineage>
</organism>
<dbReference type="InterPro" id="IPR010697">
    <property type="entry name" value="YspA"/>
</dbReference>
<evidence type="ECO:0000313" key="2">
    <source>
        <dbReference type="EMBL" id="MFC5631785.1"/>
    </source>
</evidence>
<dbReference type="HAMAP" id="MF_01575">
    <property type="entry name" value="UPF0398"/>
    <property type="match status" value="1"/>
</dbReference>
<keyword evidence="3" id="KW-1185">Reference proteome</keyword>
<reference evidence="3" key="1">
    <citation type="journal article" date="2019" name="Int. J. Syst. Evol. Microbiol.">
        <title>The Global Catalogue of Microorganisms (GCM) 10K type strain sequencing project: providing services to taxonomists for standard genome sequencing and annotation.</title>
        <authorList>
            <consortium name="The Broad Institute Genomics Platform"/>
            <consortium name="The Broad Institute Genome Sequencing Center for Infectious Disease"/>
            <person name="Wu L."/>
            <person name="Ma J."/>
        </authorList>
    </citation>
    <scope>NUCLEOTIDE SEQUENCE [LARGE SCALE GENOMIC DNA]</scope>
    <source>
        <strain evidence="3">DT43</strain>
    </source>
</reference>
<accession>A0ABW0UDY1</accession>
<dbReference type="NCBIfam" id="NF010181">
    <property type="entry name" value="PRK13660.1"/>
    <property type="match status" value="1"/>
</dbReference>
<evidence type="ECO:0000313" key="3">
    <source>
        <dbReference type="Proteomes" id="UP001596110"/>
    </source>
</evidence>
<dbReference type="Pfam" id="PF06908">
    <property type="entry name" value="YpsA"/>
    <property type="match status" value="1"/>
</dbReference>
<gene>
    <name evidence="2" type="ORF">ACFPQ3_09520</name>
</gene>
<dbReference type="EMBL" id="JBHSOJ010000026">
    <property type="protein sequence ID" value="MFC5631785.1"/>
    <property type="molecule type" value="Genomic_DNA"/>
</dbReference>
<dbReference type="RefSeq" id="WP_156806986.1">
    <property type="nucleotide sequence ID" value="NZ_JBHSOJ010000026.1"/>
</dbReference>
<proteinExistence type="inferred from homology"/>
<dbReference type="PANTHER" id="PTHR38440:SF1">
    <property type="entry name" value="UPF0398 PROTEIN SPR0331"/>
    <property type="match status" value="1"/>
</dbReference>
<dbReference type="PIRSF" id="PIRSF021290">
    <property type="entry name" value="DUF1273"/>
    <property type="match status" value="1"/>
</dbReference>
<dbReference type="Proteomes" id="UP001596110">
    <property type="component" value="Unassembled WGS sequence"/>
</dbReference>